<dbReference type="SUPFAM" id="SSF47336">
    <property type="entry name" value="ACP-like"/>
    <property type="match status" value="1"/>
</dbReference>
<name>A0A143YP53_9LACT</name>
<evidence type="ECO:0000313" key="1">
    <source>
        <dbReference type="EMBL" id="CZQ94001.1"/>
    </source>
</evidence>
<evidence type="ECO:0000313" key="2">
    <source>
        <dbReference type="EMBL" id="SEJ00010.1"/>
    </source>
</evidence>
<dbReference type="Gene3D" id="1.10.1200.10">
    <property type="entry name" value="ACP-like"/>
    <property type="match status" value="1"/>
</dbReference>
<proteinExistence type="predicted"/>
<dbReference type="EMBL" id="FJNB01000007">
    <property type="protein sequence ID" value="CZQ94001.1"/>
    <property type="molecule type" value="Genomic_DNA"/>
</dbReference>
<evidence type="ECO:0000313" key="3">
    <source>
        <dbReference type="Proteomes" id="UP000076878"/>
    </source>
</evidence>
<gene>
    <name evidence="2" type="ORF">SAMN05216375_10631</name>
    <name evidence="1" type="ORF">TR210_1181</name>
</gene>
<dbReference type="AlphaFoldDB" id="A0A143YP53"/>
<sequence>MGKIVEILRDIRPECDWEHAGDFIANGMLDSFDIIVLVSELESAYPVSVDGSDILAENFSSLESIADLVRKSGGIV</sequence>
<dbReference type="STRING" id="640938.TR210_1181"/>
<dbReference type="RefSeq" id="WP_068622551.1">
    <property type="nucleotide sequence ID" value="NZ_FJNB01000007.1"/>
</dbReference>
<dbReference type="Proteomes" id="UP000199280">
    <property type="component" value="Unassembled WGS sequence"/>
</dbReference>
<accession>A0A143YP53</accession>
<dbReference type="OrthoDB" id="6462171at2"/>
<protein>
    <submittedName>
        <fullName evidence="2">Phosphopantetheine attachment site</fullName>
    </submittedName>
</protein>
<reference evidence="1 3" key="1">
    <citation type="submission" date="2016-02" db="EMBL/GenBank/DDBJ databases">
        <authorList>
            <person name="Wen L."/>
            <person name="He K."/>
            <person name="Yang H."/>
        </authorList>
    </citation>
    <scope>NUCLEOTIDE SEQUENCE [LARGE SCALE GENOMIC DNA]</scope>
    <source>
        <strain evidence="1">Trichococcus_R210</strain>
    </source>
</reference>
<keyword evidence="4" id="KW-1185">Reference proteome</keyword>
<dbReference type="InterPro" id="IPR036736">
    <property type="entry name" value="ACP-like_sf"/>
</dbReference>
<reference evidence="2 4" key="2">
    <citation type="submission" date="2016-10" db="EMBL/GenBank/DDBJ databases">
        <authorList>
            <person name="Varghese N."/>
            <person name="Submissions S."/>
        </authorList>
    </citation>
    <scope>NUCLEOTIDE SEQUENCE [LARGE SCALE GENOMIC DNA]</scope>
    <source>
        <strain evidence="2 4">DSM 22150</strain>
    </source>
</reference>
<dbReference type="Proteomes" id="UP000076878">
    <property type="component" value="Unassembled WGS sequence"/>
</dbReference>
<evidence type="ECO:0000313" key="4">
    <source>
        <dbReference type="Proteomes" id="UP000199280"/>
    </source>
</evidence>
<organism evidence="1 3">
    <name type="scientific">Trichococcus ilyis</name>
    <dbReference type="NCBI Taxonomy" id="640938"/>
    <lineage>
        <taxon>Bacteria</taxon>
        <taxon>Bacillati</taxon>
        <taxon>Bacillota</taxon>
        <taxon>Bacilli</taxon>
        <taxon>Lactobacillales</taxon>
        <taxon>Carnobacteriaceae</taxon>
        <taxon>Trichococcus</taxon>
    </lineage>
</organism>
<dbReference type="EMBL" id="FNYT01000006">
    <property type="protein sequence ID" value="SEJ00010.1"/>
    <property type="molecule type" value="Genomic_DNA"/>
</dbReference>